<dbReference type="Proteomes" id="UP000499080">
    <property type="component" value="Unassembled WGS sequence"/>
</dbReference>
<proteinExistence type="predicted"/>
<evidence type="ECO:0000313" key="1">
    <source>
        <dbReference type="EMBL" id="GBM17544.1"/>
    </source>
</evidence>
<name>A0A4Y2DNW8_ARAVE</name>
<sequence>MDIVVEVAPNGLKFSLQSSQDSVWSQLIIFSYFHMERKRMKNNLNFVRERSQNRGCGLKFFWGGGAGISSCICKNQYITYNGHLIGRWFREDIPKPFVLFYAEAFGEKFILMDENARYHRTRLVEDWLWSTVSNVRSGQHVQPT</sequence>
<evidence type="ECO:0008006" key="3">
    <source>
        <dbReference type="Google" id="ProtNLM"/>
    </source>
</evidence>
<gene>
    <name evidence="1" type="ORF">AVEN_121441_1</name>
</gene>
<accession>A0A4Y2DNW8</accession>
<comment type="caution">
    <text evidence="1">The sequence shown here is derived from an EMBL/GenBank/DDBJ whole genome shotgun (WGS) entry which is preliminary data.</text>
</comment>
<evidence type="ECO:0000313" key="2">
    <source>
        <dbReference type="Proteomes" id="UP000499080"/>
    </source>
</evidence>
<dbReference type="EMBL" id="BGPR01000390">
    <property type="protein sequence ID" value="GBM17544.1"/>
    <property type="molecule type" value="Genomic_DNA"/>
</dbReference>
<dbReference type="AlphaFoldDB" id="A0A4Y2DNW8"/>
<reference evidence="1 2" key="1">
    <citation type="journal article" date="2019" name="Sci. Rep.">
        <title>Orb-weaving spider Araneus ventricosus genome elucidates the spidroin gene catalogue.</title>
        <authorList>
            <person name="Kono N."/>
            <person name="Nakamura H."/>
            <person name="Ohtoshi R."/>
            <person name="Moran D.A.P."/>
            <person name="Shinohara A."/>
            <person name="Yoshida Y."/>
            <person name="Fujiwara M."/>
            <person name="Mori M."/>
            <person name="Tomita M."/>
            <person name="Arakawa K."/>
        </authorList>
    </citation>
    <scope>NUCLEOTIDE SEQUENCE [LARGE SCALE GENOMIC DNA]</scope>
</reference>
<protein>
    <recommendedName>
        <fullName evidence="3">Tc1-like transposase DDE domain-containing protein</fullName>
    </recommendedName>
</protein>
<keyword evidence="2" id="KW-1185">Reference proteome</keyword>
<organism evidence="1 2">
    <name type="scientific">Araneus ventricosus</name>
    <name type="common">Orbweaver spider</name>
    <name type="synonym">Epeira ventricosa</name>
    <dbReference type="NCBI Taxonomy" id="182803"/>
    <lineage>
        <taxon>Eukaryota</taxon>
        <taxon>Metazoa</taxon>
        <taxon>Ecdysozoa</taxon>
        <taxon>Arthropoda</taxon>
        <taxon>Chelicerata</taxon>
        <taxon>Arachnida</taxon>
        <taxon>Araneae</taxon>
        <taxon>Araneomorphae</taxon>
        <taxon>Entelegynae</taxon>
        <taxon>Araneoidea</taxon>
        <taxon>Araneidae</taxon>
        <taxon>Araneus</taxon>
    </lineage>
</organism>